<feature type="compositionally biased region" description="Pro residues" evidence="1">
    <location>
        <begin position="416"/>
        <end position="425"/>
    </location>
</feature>
<reference evidence="4" key="4">
    <citation type="submission" date="2019-03" db="UniProtKB">
        <authorList>
            <consortium name="EnsemblPlants"/>
        </authorList>
    </citation>
    <scope>IDENTIFICATION</scope>
</reference>
<evidence type="ECO:0000256" key="1">
    <source>
        <dbReference type="SAM" id="MobiDB-lite"/>
    </source>
</evidence>
<feature type="domain" description="NYN" evidence="2">
    <location>
        <begin position="75"/>
        <end position="211"/>
    </location>
</feature>
<dbReference type="InterPro" id="IPR056042">
    <property type="entry name" value="DUF7625"/>
</dbReference>
<dbReference type="EnsemblPlants" id="AET2Gv20308600.18">
    <property type="protein sequence ID" value="AET2Gv20308600.18"/>
    <property type="gene ID" value="AET2Gv20308600"/>
</dbReference>
<dbReference type="GO" id="GO:0005777">
    <property type="term" value="C:peroxisome"/>
    <property type="evidence" value="ECO:0007669"/>
    <property type="project" value="InterPro"/>
</dbReference>
<dbReference type="Pfam" id="PF24620">
    <property type="entry name" value="DUF7625"/>
    <property type="match status" value="1"/>
</dbReference>
<dbReference type="InterPro" id="IPR021139">
    <property type="entry name" value="NYN"/>
</dbReference>
<reference evidence="4" key="5">
    <citation type="journal article" date="2021" name="G3 (Bethesda)">
        <title>Aegilops tauschii genome assembly Aet v5.0 features greater sequence contiguity and improved annotation.</title>
        <authorList>
            <person name="Wang L."/>
            <person name="Zhu T."/>
            <person name="Rodriguez J.C."/>
            <person name="Deal K.R."/>
            <person name="Dubcovsky J."/>
            <person name="McGuire P.E."/>
            <person name="Lux T."/>
            <person name="Spannagl M."/>
            <person name="Mayer K.F.X."/>
            <person name="Baldrich P."/>
            <person name="Meyers B.C."/>
            <person name="Huo N."/>
            <person name="Gu Y.Q."/>
            <person name="Zhou H."/>
            <person name="Devos K.M."/>
            <person name="Bennetzen J.L."/>
            <person name="Unver T."/>
            <person name="Budak H."/>
            <person name="Gulick P.J."/>
            <person name="Galiba G."/>
            <person name="Kalapos B."/>
            <person name="Nelson D.R."/>
            <person name="Li P."/>
            <person name="You F.M."/>
            <person name="Luo M.C."/>
            <person name="Dvorak J."/>
        </authorList>
    </citation>
    <scope>NUCLEOTIDE SEQUENCE [LARGE SCALE GENOMIC DNA]</scope>
    <source>
        <strain evidence="4">cv. AL8/78</strain>
    </source>
</reference>
<dbReference type="AlphaFoldDB" id="A0A453AZ64"/>
<evidence type="ECO:0008006" key="6">
    <source>
        <dbReference type="Google" id="ProtNLM"/>
    </source>
</evidence>
<dbReference type="CDD" id="cd10910">
    <property type="entry name" value="PIN_limkain_b1_N_like"/>
    <property type="match status" value="1"/>
</dbReference>
<dbReference type="PANTHER" id="PTHR14379">
    <property type="entry name" value="LIMKAIN B LKAP"/>
    <property type="match status" value="1"/>
</dbReference>
<feature type="region of interest" description="Disordered" evidence="1">
    <location>
        <begin position="1"/>
        <end position="38"/>
    </location>
</feature>
<feature type="compositionally biased region" description="Polar residues" evidence="1">
    <location>
        <begin position="434"/>
        <end position="446"/>
    </location>
</feature>
<organism evidence="4 5">
    <name type="scientific">Aegilops tauschii subsp. strangulata</name>
    <name type="common">Goatgrass</name>
    <dbReference type="NCBI Taxonomy" id="200361"/>
    <lineage>
        <taxon>Eukaryota</taxon>
        <taxon>Viridiplantae</taxon>
        <taxon>Streptophyta</taxon>
        <taxon>Embryophyta</taxon>
        <taxon>Tracheophyta</taxon>
        <taxon>Spermatophyta</taxon>
        <taxon>Magnoliopsida</taxon>
        <taxon>Liliopsida</taxon>
        <taxon>Poales</taxon>
        <taxon>Poaceae</taxon>
        <taxon>BOP clade</taxon>
        <taxon>Pooideae</taxon>
        <taxon>Triticodae</taxon>
        <taxon>Triticeae</taxon>
        <taxon>Triticinae</taxon>
        <taxon>Aegilops</taxon>
    </lineage>
</organism>
<dbReference type="Gramene" id="AET2Gv20308600.18">
    <property type="protein sequence ID" value="AET2Gv20308600.18"/>
    <property type="gene ID" value="AET2Gv20308600"/>
</dbReference>
<feature type="compositionally biased region" description="Polar residues" evidence="1">
    <location>
        <begin position="246"/>
        <end position="274"/>
    </location>
</feature>
<reference evidence="5" key="2">
    <citation type="journal article" date="2017" name="Nat. Plants">
        <title>The Aegilops tauschii genome reveals multiple impacts of transposons.</title>
        <authorList>
            <person name="Zhao G."/>
            <person name="Zou C."/>
            <person name="Li K."/>
            <person name="Wang K."/>
            <person name="Li T."/>
            <person name="Gao L."/>
            <person name="Zhang X."/>
            <person name="Wang H."/>
            <person name="Yang Z."/>
            <person name="Liu X."/>
            <person name="Jiang W."/>
            <person name="Mao L."/>
            <person name="Kong X."/>
            <person name="Jiao Y."/>
            <person name="Jia J."/>
        </authorList>
    </citation>
    <scope>NUCLEOTIDE SEQUENCE [LARGE SCALE GENOMIC DNA]</scope>
    <source>
        <strain evidence="5">cv. AL8/78</strain>
    </source>
</reference>
<evidence type="ECO:0000313" key="5">
    <source>
        <dbReference type="Proteomes" id="UP000015105"/>
    </source>
</evidence>
<dbReference type="Proteomes" id="UP000015105">
    <property type="component" value="Chromosome 2D"/>
</dbReference>
<reference evidence="4" key="3">
    <citation type="journal article" date="2017" name="Nature">
        <title>Genome sequence of the progenitor of the wheat D genome Aegilops tauschii.</title>
        <authorList>
            <person name="Luo M.C."/>
            <person name="Gu Y.Q."/>
            <person name="Puiu D."/>
            <person name="Wang H."/>
            <person name="Twardziok S.O."/>
            <person name="Deal K.R."/>
            <person name="Huo N."/>
            <person name="Zhu T."/>
            <person name="Wang L."/>
            <person name="Wang Y."/>
            <person name="McGuire P.E."/>
            <person name="Liu S."/>
            <person name="Long H."/>
            <person name="Ramasamy R.K."/>
            <person name="Rodriguez J.C."/>
            <person name="Van S.L."/>
            <person name="Yuan L."/>
            <person name="Wang Z."/>
            <person name="Xia Z."/>
            <person name="Xiao L."/>
            <person name="Anderson O.D."/>
            <person name="Ouyang S."/>
            <person name="Liang Y."/>
            <person name="Zimin A.V."/>
            <person name="Pertea G."/>
            <person name="Qi P."/>
            <person name="Bennetzen J.L."/>
            <person name="Dai X."/>
            <person name="Dawson M.W."/>
            <person name="Muller H.G."/>
            <person name="Kugler K."/>
            <person name="Rivarola-Duarte L."/>
            <person name="Spannagl M."/>
            <person name="Mayer K.F.X."/>
            <person name="Lu F.H."/>
            <person name="Bevan M.W."/>
            <person name="Leroy P."/>
            <person name="Li P."/>
            <person name="You F.M."/>
            <person name="Sun Q."/>
            <person name="Liu Z."/>
            <person name="Lyons E."/>
            <person name="Wicker T."/>
            <person name="Salzberg S.L."/>
            <person name="Devos K.M."/>
            <person name="Dvorak J."/>
        </authorList>
    </citation>
    <scope>NUCLEOTIDE SEQUENCE [LARGE SCALE GENOMIC DNA]</scope>
    <source>
        <strain evidence="4">cv. AL8/78</strain>
    </source>
</reference>
<keyword evidence="5" id="KW-1185">Reference proteome</keyword>
<dbReference type="InterPro" id="IPR024768">
    <property type="entry name" value="Marf1"/>
</dbReference>
<feature type="compositionally biased region" description="Low complexity" evidence="1">
    <location>
        <begin position="322"/>
        <end position="340"/>
    </location>
</feature>
<dbReference type="STRING" id="200361.A0A453AZ64"/>
<protein>
    <recommendedName>
        <fullName evidence="6">NYN domain-containing protein</fullName>
    </recommendedName>
</protein>
<accession>A0A453AZ64</accession>
<evidence type="ECO:0000259" key="3">
    <source>
        <dbReference type="Pfam" id="PF24620"/>
    </source>
</evidence>
<dbReference type="GO" id="GO:0010468">
    <property type="term" value="P:regulation of gene expression"/>
    <property type="evidence" value="ECO:0007669"/>
    <property type="project" value="InterPro"/>
</dbReference>
<reference evidence="5" key="1">
    <citation type="journal article" date="2014" name="Science">
        <title>Ancient hybridizations among the ancestral genomes of bread wheat.</title>
        <authorList>
            <consortium name="International Wheat Genome Sequencing Consortium,"/>
            <person name="Marcussen T."/>
            <person name="Sandve S.R."/>
            <person name="Heier L."/>
            <person name="Spannagl M."/>
            <person name="Pfeifer M."/>
            <person name="Jakobsen K.S."/>
            <person name="Wulff B.B."/>
            <person name="Steuernagel B."/>
            <person name="Mayer K.F."/>
            <person name="Olsen O.A."/>
        </authorList>
    </citation>
    <scope>NUCLEOTIDE SEQUENCE [LARGE SCALE GENOMIC DNA]</scope>
    <source>
        <strain evidence="5">cv. AL8/78</strain>
    </source>
</reference>
<evidence type="ECO:0000259" key="2">
    <source>
        <dbReference type="Pfam" id="PF01936"/>
    </source>
</evidence>
<dbReference type="GO" id="GO:0004540">
    <property type="term" value="F:RNA nuclease activity"/>
    <property type="evidence" value="ECO:0007669"/>
    <property type="project" value="InterPro"/>
</dbReference>
<dbReference type="Gene3D" id="3.40.50.1010">
    <property type="entry name" value="5'-nuclease"/>
    <property type="match status" value="1"/>
</dbReference>
<dbReference type="PANTHER" id="PTHR14379:SF3">
    <property type="entry name" value="MEIOSIS REGULATOR AND MRNA STABILITY FACTOR 1"/>
    <property type="match status" value="1"/>
</dbReference>
<feature type="compositionally biased region" description="Basic residues" evidence="1">
    <location>
        <begin position="1"/>
        <end position="10"/>
    </location>
</feature>
<name>A0A453AZ64_AEGTS</name>
<feature type="region of interest" description="Disordered" evidence="1">
    <location>
        <begin position="233"/>
        <end position="470"/>
    </location>
</feature>
<dbReference type="Pfam" id="PF01936">
    <property type="entry name" value="NYN"/>
    <property type="match status" value="1"/>
</dbReference>
<sequence>IRYKSGHRSLPKISVPSGTAVSESTSTPPPSQTIKNTLHYPPRVPKHHLSCLRRRGAGFSRGLSGAAMGEYAAAKTAVWWDIENCAVPRNCDPHLIVQNMSSALATAGYVGPISVSAYGDTSGIAHNVQHALSSTGVSLHHVPAGIKDASDKKILVDMLFWAIDNPPPANYLLISGDRDFSNALHKLKMRRYNILLAQPPNVSQTLTAAAKSVWLWRSLVAGEPPLAVSPYISSASSGNKDDLDTSRNTVPNSSAAAQDTNPQVQNSSQRDYQNGGNGKVDKQSKVKQPRKNQTDNASKPTGKKENSVDGVADNSKGSTANQPSQPSTPSSSSSSSPEPQNRAKVNQTSIPKNPPLFLPKKPAKPTNSHQKSVPHDYFGSKKSGVSTESAQKNGAPDSGNGSGHNHPKHHNQSSQPPRPHNPVTPRPHNGPGNFHTSNLHRSSSCPPQAPQAGHTGVPTAPLQSWPSAPPPPYHVPPVNYPDMSRLNISGYPIGAHDNQGSNVSYHPNYSGAVQPPYNNYSYRHPTPPNISSNMQNAGQWGANTGCPQPSSDSQILIRNILSALEVLKTEKLAPTEQHISDCVCYGGANLPQFDVKKALEVAIQHQAIVTKKLGLVSFFLGKDENLWKCVNIMDTNARHSKETLDTVHRYISTAPGCSAIKNSQSRYHAATLLKKTCLKRLSLGEVLQVLYIATDKMKWFVPHSSGWQPLSWNVIVADTAPDASGKS</sequence>
<evidence type="ECO:0000313" key="4">
    <source>
        <dbReference type="EnsemblPlants" id="AET2Gv20308600.18"/>
    </source>
</evidence>
<proteinExistence type="predicted"/>
<feature type="compositionally biased region" description="Polar residues" evidence="1">
    <location>
        <begin position="383"/>
        <end position="392"/>
    </location>
</feature>
<feature type="domain" description="DUF7625" evidence="3">
    <location>
        <begin position="543"/>
        <end position="636"/>
    </location>
</feature>